<sequence length="337" mass="37091">MKNKLYLFGLFLSILAGCSEDDNIATNPEGAIDLSMQKGNKNSTLGGFMYIDVGNNFITSNEDTYIVPFGAVKGLENVSMIPKSGWSKKVAVILGSGYVVCHGNQFYRLLVKGYSMDTFNEITGVNLQYQTPFTGPGGNINLSTDLAAFTPFPTLPVDISLDNSQIEPFDIVFLSAGIKWCSAYLKPVLDNTTLSMHLIISAKPYPDIKKTNDTNRETTITIRGITKTEKKVKVTQEGVDPYIKLTGGISSPIYYEAKKESYSIWIETNLSFNDWGAKSDNEAWFNVKKSSTANNLNDITIEADIKANSSGKARDGKIVLYSADYGINDTIRIIQKP</sequence>
<comment type="caution">
    <text evidence="1">The sequence shown here is derived from an EMBL/GenBank/DDBJ whole genome shotgun (WGS) entry which is preliminary data.</text>
</comment>
<proteinExistence type="predicted"/>
<dbReference type="AlphaFoldDB" id="A0A5J4SXC6"/>
<protein>
    <recommendedName>
        <fullName evidence="2">BACON domain-containing protein</fullName>
    </recommendedName>
</protein>
<dbReference type="EMBL" id="SNRY01000038">
    <property type="protein sequence ID" value="KAA6349855.1"/>
    <property type="molecule type" value="Genomic_DNA"/>
</dbReference>
<dbReference type="Gene3D" id="2.60.40.10">
    <property type="entry name" value="Immunoglobulins"/>
    <property type="match status" value="1"/>
</dbReference>
<organism evidence="1">
    <name type="scientific">termite gut metagenome</name>
    <dbReference type="NCBI Taxonomy" id="433724"/>
    <lineage>
        <taxon>unclassified sequences</taxon>
        <taxon>metagenomes</taxon>
        <taxon>organismal metagenomes</taxon>
    </lineage>
</organism>
<dbReference type="PROSITE" id="PS51257">
    <property type="entry name" value="PROKAR_LIPOPROTEIN"/>
    <property type="match status" value="1"/>
</dbReference>
<dbReference type="InterPro" id="IPR013783">
    <property type="entry name" value="Ig-like_fold"/>
</dbReference>
<gene>
    <name evidence="1" type="ORF">EZS27_002751</name>
</gene>
<accession>A0A5J4SXC6</accession>
<name>A0A5J4SXC6_9ZZZZ</name>
<reference evidence="1" key="1">
    <citation type="submission" date="2019-03" db="EMBL/GenBank/DDBJ databases">
        <title>Single cell metagenomics reveals metabolic interactions within the superorganism composed of flagellate Streblomastix strix and complex community of Bacteroidetes bacteria on its surface.</title>
        <authorList>
            <person name="Treitli S.C."/>
            <person name="Kolisko M."/>
            <person name="Husnik F."/>
            <person name="Keeling P."/>
            <person name="Hampl V."/>
        </authorList>
    </citation>
    <scope>NUCLEOTIDE SEQUENCE</scope>
    <source>
        <strain evidence="1">STM</strain>
    </source>
</reference>
<evidence type="ECO:0000313" key="1">
    <source>
        <dbReference type="EMBL" id="KAA6349855.1"/>
    </source>
</evidence>
<evidence type="ECO:0008006" key="2">
    <source>
        <dbReference type="Google" id="ProtNLM"/>
    </source>
</evidence>